<evidence type="ECO:0000313" key="1">
    <source>
        <dbReference type="EMBL" id="QCD87768.1"/>
    </source>
</evidence>
<gene>
    <name evidence="1" type="ORF">DEO72_LG3g2308</name>
</gene>
<dbReference type="AlphaFoldDB" id="A0A4D6LGX4"/>
<accession>A0A4D6LGX4</accession>
<organism evidence="1 2">
    <name type="scientific">Vigna unguiculata</name>
    <name type="common">Cowpea</name>
    <dbReference type="NCBI Taxonomy" id="3917"/>
    <lineage>
        <taxon>Eukaryota</taxon>
        <taxon>Viridiplantae</taxon>
        <taxon>Streptophyta</taxon>
        <taxon>Embryophyta</taxon>
        <taxon>Tracheophyta</taxon>
        <taxon>Spermatophyta</taxon>
        <taxon>Magnoliopsida</taxon>
        <taxon>eudicotyledons</taxon>
        <taxon>Gunneridae</taxon>
        <taxon>Pentapetalae</taxon>
        <taxon>rosids</taxon>
        <taxon>fabids</taxon>
        <taxon>Fabales</taxon>
        <taxon>Fabaceae</taxon>
        <taxon>Papilionoideae</taxon>
        <taxon>50 kb inversion clade</taxon>
        <taxon>NPAAA clade</taxon>
        <taxon>indigoferoid/millettioid clade</taxon>
        <taxon>Phaseoleae</taxon>
        <taxon>Vigna</taxon>
    </lineage>
</organism>
<evidence type="ECO:0000313" key="2">
    <source>
        <dbReference type="Proteomes" id="UP000501690"/>
    </source>
</evidence>
<proteinExistence type="predicted"/>
<sequence>MNTRNFELWLGLASVPSWDVTDYARIWELHLALRCVICNMVSARALSVVANRTQARFPDVLIMHGGGHVMEIESDSVGREKILEMPPYLLVFGDDHVRGTREQVMMQVELDG</sequence>
<dbReference type="EMBL" id="CP039347">
    <property type="protein sequence ID" value="QCD87768.1"/>
    <property type="molecule type" value="Genomic_DNA"/>
</dbReference>
<name>A0A4D6LGX4_VIGUN</name>
<reference evidence="1 2" key="1">
    <citation type="submission" date="2019-04" db="EMBL/GenBank/DDBJ databases">
        <title>An improved genome assembly and genetic linkage map for asparagus bean, Vigna unguiculata ssp. sesquipedialis.</title>
        <authorList>
            <person name="Xia Q."/>
            <person name="Zhang R."/>
            <person name="Dong Y."/>
        </authorList>
    </citation>
    <scope>NUCLEOTIDE SEQUENCE [LARGE SCALE GENOMIC DNA]</scope>
    <source>
        <tissue evidence="1">Leaf</tissue>
    </source>
</reference>
<protein>
    <submittedName>
        <fullName evidence="1">Uncharacterized protein</fullName>
    </submittedName>
</protein>
<dbReference type="Proteomes" id="UP000501690">
    <property type="component" value="Linkage Group LG3"/>
</dbReference>
<keyword evidence="2" id="KW-1185">Reference proteome</keyword>